<dbReference type="InterPro" id="IPR017853">
    <property type="entry name" value="GH"/>
</dbReference>
<dbReference type="SMR" id="A2MY16"/>
<sequence>MPTNLFFNAHHSPVGAFASFTLGFPGKSGGLDLELARPPRQNVLIGVESLHESGLYHVLPFLETAEEDESKRYDIENPDPNPQKPNILIPFAKEEIQREFHVATDTWKAGDLTFTIYSPVKAVPNPETADEEELKLALVPAVIVEMTIDNTNGTRARRAFFGFEGTDPYTSMRRIDDTCPQLRGVGQGRILSIVSKDEGVRSALHFSMEDILTAQLEENWTFGLGKVGALIVDVPAGEKKTYQFAVCFYRGGYVTAGMDASYFYTRFFQNIEEVGLYALEQAEVLKEQSFRSNKLIEKEWLSDDQTFMMAHAIRSYYGNTQLLEHEGKPIWVVNEGEYRMMNTFDLTVDQLFFELKLNPWTVKNVLDLYVERYSYEDRVRFPGEETEYPSGISFTHDMGVANTFSRPHYSSYELYGISGCFSHMTHEQLVNWVLCAAEAYMNDYNTEVEPKRTALYNLVKQLKEEGVPIDGIGHQSHIQIGWPSEAEIEKTINMFAALGLDNQITELDVSMYGWPPRAYPTYDAIPKQKFLDQAARYDRLFKLYEKLSDKISNVTFWGIADNHTWLDSRADVYYDANGNVVVDPNAPYAKVEKGKGKDAPFVFGPDYKVKPAYWAIIDHK</sequence>
<comment type="catalytic activity">
    <reaction evidence="1">
        <text>Endohydrolysis of (1-&gt;4)-beta-D-xylosidic linkages in xylans.</text>
        <dbReference type="EC" id="3.2.1.8"/>
    </reaction>
</comment>
<dbReference type="SMART" id="SM00633">
    <property type="entry name" value="Glyco_10"/>
    <property type="match status" value="1"/>
</dbReference>
<proteinExistence type="predicted"/>
<evidence type="ECO:0000256" key="5">
    <source>
        <dbReference type="ARBA" id="ARBA00022801"/>
    </source>
</evidence>
<protein>
    <recommendedName>
        <fullName evidence="3">endo-1,4-beta-xylanase</fullName>
        <ecNumber evidence="3">3.2.1.8</ecNumber>
    </recommendedName>
</protein>
<comment type="pathway">
    <text evidence="2">Glycan degradation; xylan degradation.</text>
</comment>
<evidence type="ECO:0000256" key="2">
    <source>
        <dbReference type="ARBA" id="ARBA00004851"/>
    </source>
</evidence>
<dbReference type="PROSITE" id="PS00591">
    <property type="entry name" value="GH10_1"/>
    <property type="match status" value="1"/>
</dbReference>
<dbReference type="InterPro" id="IPR044846">
    <property type="entry name" value="GH10"/>
</dbReference>
<evidence type="ECO:0000256" key="1">
    <source>
        <dbReference type="ARBA" id="ARBA00000681"/>
    </source>
</evidence>
<keyword evidence="7 11" id="KW-0326">Glycosidase</keyword>
<dbReference type="Gene3D" id="3.20.20.80">
    <property type="entry name" value="Glycosidases"/>
    <property type="match status" value="1"/>
</dbReference>
<evidence type="ECO:0000259" key="10">
    <source>
        <dbReference type="PROSITE" id="PS51760"/>
    </source>
</evidence>
<accession>A2MY16</accession>
<keyword evidence="8" id="KW-0624">Polysaccharide degradation</keyword>
<keyword evidence="4 11" id="KW-0858">Xylan degradation</keyword>
<dbReference type="PANTHER" id="PTHR31490:SF90">
    <property type="entry name" value="ENDO-1,4-BETA-XYLANASE A"/>
    <property type="match status" value="1"/>
</dbReference>
<dbReference type="GO" id="GO:0045493">
    <property type="term" value="P:xylan catabolic process"/>
    <property type="evidence" value="ECO:0007669"/>
    <property type="project" value="UniProtKB-UniPathway"/>
</dbReference>
<dbReference type="AlphaFoldDB" id="A2MY16"/>
<evidence type="ECO:0000256" key="7">
    <source>
        <dbReference type="ARBA" id="ARBA00023295"/>
    </source>
</evidence>
<dbReference type="UniPathway" id="UPA00114"/>
<name>A2MY16_GEOSE</name>
<dbReference type="InterPro" id="IPR001000">
    <property type="entry name" value="GH10_dom"/>
</dbReference>
<keyword evidence="5 11" id="KW-0378">Hydrolase</keyword>
<dbReference type="SUPFAM" id="SSF51445">
    <property type="entry name" value="(Trans)glycosidases"/>
    <property type="match status" value="1"/>
</dbReference>
<evidence type="ECO:0000256" key="9">
    <source>
        <dbReference type="PROSITE-ProRule" id="PRU10061"/>
    </source>
</evidence>
<dbReference type="EC" id="3.2.1.8" evidence="3"/>
<reference evidence="11" key="1">
    <citation type="submission" date="1994-01" db="EMBL/GenBank/DDBJ databases">
        <title>Molecular evolution of b-xylosidase and xylanase genes from Bacillus stearothermophilus No.21.</title>
        <authorList>
            <person name="Nanmori T."/>
            <person name="Baba T."/>
            <person name="Shinke R."/>
        </authorList>
    </citation>
    <scope>NUCLEOTIDE SEQUENCE</scope>
    <source>
        <strain evidence="11">No.21</strain>
    </source>
</reference>
<dbReference type="InterPro" id="IPR000852">
    <property type="entry name" value="Glyco_hydro_52"/>
</dbReference>
<dbReference type="EMBL" id="D28122">
    <property type="protein sequence ID" value="BAA05669.1"/>
    <property type="molecule type" value="Genomic_DNA"/>
</dbReference>
<evidence type="ECO:0000256" key="8">
    <source>
        <dbReference type="ARBA" id="ARBA00023326"/>
    </source>
</evidence>
<dbReference type="PRINTS" id="PR00845">
    <property type="entry name" value="GLHYDRLASE52"/>
</dbReference>
<dbReference type="GO" id="GO:0009044">
    <property type="term" value="F:xylan 1,4-beta-xylosidase activity"/>
    <property type="evidence" value="ECO:0007669"/>
    <property type="project" value="InterPro"/>
</dbReference>
<feature type="domain" description="GH10" evidence="10">
    <location>
        <begin position="440"/>
        <end position="619"/>
    </location>
</feature>
<dbReference type="PANTHER" id="PTHR31490">
    <property type="entry name" value="GLYCOSYL HYDROLASE"/>
    <property type="match status" value="1"/>
</dbReference>
<evidence type="ECO:0000256" key="4">
    <source>
        <dbReference type="ARBA" id="ARBA00022651"/>
    </source>
</evidence>
<dbReference type="PROSITE" id="PS51760">
    <property type="entry name" value="GH10_2"/>
    <property type="match status" value="1"/>
</dbReference>
<evidence type="ECO:0000313" key="11">
    <source>
        <dbReference type="EMBL" id="BAA05669.1"/>
    </source>
</evidence>
<keyword evidence="6" id="KW-0119">Carbohydrate metabolism</keyword>
<dbReference type="InterPro" id="IPR031158">
    <property type="entry name" value="GH10_AS"/>
</dbReference>
<dbReference type="Pfam" id="PF03512">
    <property type="entry name" value="Glyco_hydro_52"/>
    <property type="match status" value="1"/>
</dbReference>
<evidence type="ECO:0000256" key="6">
    <source>
        <dbReference type="ARBA" id="ARBA00023277"/>
    </source>
</evidence>
<evidence type="ECO:0000256" key="3">
    <source>
        <dbReference type="ARBA" id="ARBA00012590"/>
    </source>
</evidence>
<feature type="active site" description="Nucleophile" evidence="9">
    <location>
        <position position="506"/>
    </location>
</feature>
<organism evidence="11">
    <name type="scientific">Geobacillus stearothermophilus</name>
    <name type="common">Bacillus stearothermophilus</name>
    <dbReference type="NCBI Taxonomy" id="1422"/>
    <lineage>
        <taxon>Bacteria</taxon>
        <taxon>Bacillati</taxon>
        <taxon>Bacillota</taxon>
        <taxon>Bacilli</taxon>
        <taxon>Bacillales</taxon>
        <taxon>Anoxybacillaceae</taxon>
        <taxon>Geobacillus</taxon>
    </lineage>
</organism>
<dbReference type="GO" id="GO:0031176">
    <property type="term" value="F:endo-1,4-beta-xylanase activity"/>
    <property type="evidence" value="ECO:0007669"/>
    <property type="project" value="UniProtKB-EC"/>
</dbReference>